<dbReference type="OrthoDB" id="9793424at2"/>
<dbReference type="EMBL" id="FOVE01000013">
    <property type="protein sequence ID" value="SFN59957.1"/>
    <property type="molecule type" value="Genomic_DNA"/>
</dbReference>
<dbReference type="InterPro" id="IPR007454">
    <property type="entry name" value="UPF0250_YbeD-like"/>
</dbReference>
<name>A0A1I5ABX3_9NEIS</name>
<dbReference type="Pfam" id="PF04359">
    <property type="entry name" value="DUF493"/>
    <property type="match status" value="1"/>
</dbReference>
<gene>
    <name evidence="2" type="ORF">SAMN05660284_01846</name>
</gene>
<dbReference type="AlphaFoldDB" id="A0A1I5ABX3"/>
<dbReference type="Gene3D" id="3.30.70.260">
    <property type="match status" value="1"/>
</dbReference>
<comment type="similarity">
    <text evidence="1">Belongs to the UPF0250 family.</text>
</comment>
<reference evidence="3" key="1">
    <citation type="submission" date="2016-10" db="EMBL/GenBank/DDBJ databases">
        <authorList>
            <person name="Varghese N."/>
            <person name="Submissions S."/>
        </authorList>
    </citation>
    <scope>NUCLEOTIDE SEQUENCE [LARGE SCALE GENOMIC DNA]</scope>
    <source>
        <strain evidence="3">DSM 6150</strain>
    </source>
</reference>
<evidence type="ECO:0000256" key="1">
    <source>
        <dbReference type="ARBA" id="ARBA00008460"/>
    </source>
</evidence>
<evidence type="ECO:0000313" key="3">
    <source>
        <dbReference type="Proteomes" id="UP000242869"/>
    </source>
</evidence>
<protein>
    <submittedName>
        <fullName evidence="2">Uncharacterized protein</fullName>
    </submittedName>
</protein>
<dbReference type="Proteomes" id="UP000242869">
    <property type="component" value="Unassembled WGS sequence"/>
</dbReference>
<dbReference type="PANTHER" id="PTHR38036:SF1">
    <property type="entry name" value="UPF0250 PROTEIN YBED"/>
    <property type="match status" value="1"/>
</dbReference>
<proteinExistence type="inferred from homology"/>
<keyword evidence="3" id="KW-1185">Reference proteome</keyword>
<dbReference type="STRING" id="83765.SAMN05660284_01846"/>
<organism evidence="2 3">
    <name type="scientific">Formivibrio citricus</name>
    <dbReference type="NCBI Taxonomy" id="83765"/>
    <lineage>
        <taxon>Bacteria</taxon>
        <taxon>Pseudomonadati</taxon>
        <taxon>Pseudomonadota</taxon>
        <taxon>Betaproteobacteria</taxon>
        <taxon>Neisseriales</taxon>
        <taxon>Chitinibacteraceae</taxon>
        <taxon>Formivibrio</taxon>
    </lineage>
</organism>
<dbReference type="SUPFAM" id="SSF117991">
    <property type="entry name" value="YbeD/HP0495-like"/>
    <property type="match status" value="1"/>
</dbReference>
<sequence length="94" mass="10347">MTDTPKLKDLLQFPALVPIKAISHKGVEAAQFRAELLDLTARIVPGFAEPLISLRASSSGNYHSATLSVTFQNIEQFYALDEALKAHPLVRMLL</sequence>
<dbReference type="PANTHER" id="PTHR38036">
    <property type="entry name" value="UPF0250 PROTEIN YBED"/>
    <property type="match status" value="1"/>
</dbReference>
<dbReference type="InterPro" id="IPR027471">
    <property type="entry name" value="YbeD-like_sf"/>
</dbReference>
<dbReference type="GO" id="GO:0005829">
    <property type="term" value="C:cytosol"/>
    <property type="evidence" value="ECO:0007669"/>
    <property type="project" value="TreeGrafter"/>
</dbReference>
<evidence type="ECO:0000313" key="2">
    <source>
        <dbReference type="EMBL" id="SFN59957.1"/>
    </source>
</evidence>
<dbReference type="RefSeq" id="WP_091194973.1">
    <property type="nucleotide sequence ID" value="NZ_FOVE01000013.1"/>
</dbReference>
<accession>A0A1I5ABX3</accession>